<keyword evidence="7 8" id="KW-0472">Membrane</keyword>
<dbReference type="EMBL" id="JBHUKU010000028">
    <property type="protein sequence ID" value="MFD2465104.1"/>
    <property type="molecule type" value="Genomic_DNA"/>
</dbReference>
<dbReference type="InterPro" id="IPR000515">
    <property type="entry name" value="MetI-like"/>
</dbReference>
<keyword evidence="3" id="KW-1003">Cell membrane</keyword>
<keyword evidence="4 8" id="KW-0812">Transmembrane</keyword>
<evidence type="ECO:0000256" key="5">
    <source>
        <dbReference type="ARBA" id="ARBA00022970"/>
    </source>
</evidence>
<comment type="caution">
    <text evidence="10">The sequence shown here is derived from an EMBL/GenBank/DDBJ whole genome shotgun (WGS) entry which is preliminary data.</text>
</comment>
<dbReference type="PANTHER" id="PTHR30614:SF0">
    <property type="entry name" value="L-CYSTINE TRANSPORT SYSTEM PERMEASE PROTEIN TCYL"/>
    <property type="match status" value="1"/>
</dbReference>
<dbReference type="Proteomes" id="UP001597419">
    <property type="component" value="Unassembled WGS sequence"/>
</dbReference>
<name>A0ABW5GVY0_9PSEU</name>
<feature type="transmembrane region" description="Helical" evidence="8">
    <location>
        <begin position="21"/>
        <end position="42"/>
    </location>
</feature>
<keyword evidence="6 8" id="KW-1133">Transmembrane helix</keyword>
<comment type="similarity">
    <text evidence="8">Belongs to the binding-protein-dependent transport system permease family.</text>
</comment>
<keyword evidence="2 8" id="KW-0813">Transport</keyword>
<dbReference type="InterPro" id="IPR010065">
    <property type="entry name" value="AA_ABC_transptr_permease_3TM"/>
</dbReference>
<dbReference type="Pfam" id="PF00528">
    <property type="entry name" value="BPD_transp_1"/>
    <property type="match status" value="1"/>
</dbReference>
<protein>
    <submittedName>
        <fullName evidence="10">Amino acid ABC transporter permease</fullName>
    </submittedName>
</protein>
<feature type="transmembrane region" description="Helical" evidence="8">
    <location>
        <begin position="182"/>
        <end position="204"/>
    </location>
</feature>
<dbReference type="InterPro" id="IPR035906">
    <property type="entry name" value="MetI-like_sf"/>
</dbReference>
<evidence type="ECO:0000256" key="6">
    <source>
        <dbReference type="ARBA" id="ARBA00022989"/>
    </source>
</evidence>
<evidence type="ECO:0000256" key="3">
    <source>
        <dbReference type="ARBA" id="ARBA00022475"/>
    </source>
</evidence>
<dbReference type="RefSeq" id="WP_345398960.1">
    <property type="nucleotide sequence ID" value="NZ_BAABHG010000010.1"/>
</dbReference>
<dbReference type="Gene3D" id="1.10.3720.10">
    <property type="entry name" value="MetI-like"/>
    <property type="match status" value="1"/>
</dbReference>
<dbReference type="PANTHER" id="PTHR30614">
    <property type="entry name" value="MEMBRANE COMPONENT OF AMINO ACID ABC TRANSPORTER"/>
    <property type="match status" value="1"/>
</dbReference>
<dbReference type="CDD" id="cd06261">
    <property type="entry name" value="TM_PBP2"/>
    <property type="match status" value="1"/>
</dbReference>
<dbReference type="PROSITE" id="PS50928">
    <property type="entry name" value="ABC_TM1"/>
    <property type="match status" value="1"/>
</dbReference>
<evidence type="ECO:0000313" key="11">
    <source>
        <dbReference type="Proteomes" id="UP001597419"/>
    </source>
</evidence>
<organism evidence="10 11">
    <name type="scientific">Amycolatopsis samaneae</name>
    <dbReference type="NCBI Taxonomy" id="664691"/>
    <lineage>
        <taxon>Bacteria</taxon>
        <taxon>Bacillati</taxon>
        <taxon>Actinomycetota</taxon>
        <taxon>Actinomycetes</taxon>
        <taxon>Pseudonocardiales</taxon>
        <taxon>Pseudonocardiaceae</taxon>
        <taxon>Amycolatopsis</taxon>
    </lineage>
</organism>
<evidence type="ECO:0000313" key="10">
    <source>
        <dbReference type="EMBL" id="MFD2465104.1"/>
    </source>
</evidence>
<keyword evidence="5" id="KW-0029">Amino-acid transport</keyword>
<sequence length="214" mass="22648">MSPLTESLGEFGRGVLTTVELAGASFLGAAAVAVVVVTCRIVPVRPLRMFGAAYVEVFQSVPLLLWLALVFFALPEIGVEFGAFASVVLASSLYQGSYYAEAIRSGVNSVPRGQAEAARALGLGTRRLLTEIVLPQAFRATVQPLTNVTITLVLETALAATVGLLDLTEAANRITFRTAEPILVYTGAGLCYAALAVLISTIGGRLERRLVIHR</sequence>
<evidence type="ECO:0000256" key="1">
    <source>
        <dbReference type="ARBA" id="ARBA00004651"/>
    </source>
</evidence>
<reference evidence="11" key="1">
    <citation type="journal article" date="2019" name="Int. J. Syst. Evol. Microbiol.">
        <title>The Global Catalogue of Microorganisms (GCM) 10K type strain sequencing project: providing services to taxonomists for standard genome sequencing and annotation.</title>
        <authorList>
            <consortium name="The Broad Institute Genomics Platform"/>
            <consortium name="The Broad Institute Genome Sequencing Center for Infectious Disease"/>
            <person name="Wu L."/>
            <person name="Ma J."/>
        </authorList>
    </citation>
    <scope>NUCLEOTIDE SEQUENCE [LARGE SCALE GENOMIC DNA]</scope>
    <source>
        <strain evidence="11">CGMCC 4.7643</strain>
    </source>
</reference>
<proteinExistence type="inferred from homology"/>
<comment type="subcellular location">
    <subcellularLocation>
        <location evidence="1 8">Cell membrane</location>
        <topology evidence="1 8">Multi-pass membrane protein</topology>
    </subcellularLocation>
</comment>
<dbReference type="SUPFAM" id="SSF161098">
    <property type="entry name" value="MetI-like"/>
    <property type="match status" value="1"/>
</dbReference>
<evidence type="ECO:0000256" key="8">
    <source>
        <dbReference type="RuleBase" id="RU363032"/>
    </source>
</evidence>
<keyword evidence="11" id="KW-1185">Reference proteome</keyword>
<evidence type="ECO:0000256" key="7">
    <source>
        <dbReference type="ARBA" id="ARBA00023136"/>
    </source>
</evidence>
<evidence type="ECO:0000259" key="9">
    <source>
        <dbReference type="PROSITE" id="PS50928"/>
    </source>
</evidence>
<evidence type="ECO:0000256" key="4">
    <source>
        <dbReference type="ARBA" id="ARBA00022692"/>
    </source>
</evidence>
<dbReference type="NCBIfam" id="TIGR01726">
    <property type="entry name" value="HEQRo_perm_3TM"/>
    <property type="match status" value="1"/>
</dbReference>
<feature type="transmembrane region" description="Helical" evidence="8">
    <location>
        <begin position="63"/>
        <end position="89"/>
    </location>
</feature>
<feature type="domain" description="ABC transmembrane type-1" evidence="9">
    <location>
        <begin position="15"/>
        <end position="203"/>
    </location>
</feature>
<gene>
    <name evidence="10" type="ORF">ACFSYJ_41255</name>
</gene>
<dbReference type="InterPro" id="IPR043429">
    <property type="entry name" value="ArtM/GltK/GlnP/TcyL/YhdX-like"/>
</dbReference>
<evidence type="ECO:0000256" key="2">
    <source>
        <dbReference type="ARBA" id="ARBA00022448"/>
    </source>
</evidence>
<accession>A0ABW5GVY0</accession>